<dbReference type="PROSITE" id="PS00211">
    <property type="entry name" value="ABC_TRANSPORTER_1"/>
    <property type="match status" value="1"/>
</dbReference>
<evidence type="ECO:0000259" key="11">
    <source>
        <dbReference type="PROSITE" id="PS50929"/>
    </source>
</evidence>
<dbReference type="Gene3D" id="1.20.1560.10">
    <property type="entry name" value="ABC transporter type 1, transmembrane domain"/>
    <property type="match status" value="1"/>
</dbReference>
<dbReference type="PANTHER" id="PTHR43394:SF1">
    <property type="entry name" value="ATP-BINDING CASSETTE SUB-FAMILY B MEMBER 10, MITOCHONDRIAL"/>
    <property type="match status" value="1"/>
</dbReference>
<evidence type="ECO:0000256" key="5">
    <source>
        <dbReference type="ARBA" id="ARBA00022741"/>
    </source>
</evidence>
<dbReference type="GO" id="GO:0005886">
    <property type="term" value="C:plasma membrane"/>
    <property type="evidence" value="ECO:0007669"/>
    <property type="project" value="UniProtKB-SubCell"/>
</dbReference>
<evidence type="ECO:0000256" key="1">
    <source>
        <dbReference type="ARBA" id="ARBA00004651"/>
    </source>
</evidence>
<organism evidence="12 13">
    <name type="scientific">Leifsonia poae</name>
    <dbReference type="NCBI Taxonomy" id="110933"/>
    <lineage>
        <taxon>Bacteria</taxon>
        <taxon>Bacillati</taxon>
        <taxon>Actinomycetota</taxon>
        <taxon>Actinomycetes</taxon>
        <taxon>Micrococcales</taxon>
        <taxon>Microbacteriaceae</taxon>
        <taxon>Leifsonia</taxon>
    </lineage>
</organism>
<dbReference type="InterPro" id="IPR039421">
    <property type="entry name" value="Type_1_exporter"/>
</dbReference>
<feature type="domain" description="ABC transmembrane type-1" evidence="11">
    <location>
        <begin position="19"/>
        <end position="301"/>
    </location>
</feature>
<feature type="transmembrane region" description="Helical" evidence="9">
    <location>
        <begin position="238"/>
        <end position="261"/>
    </location>
</feature>
<keyword evidence="5" id="KW-0547">Nucleotide-binding</keyword>
<keyword evidence="13" id="KW-1185">Reference proteome</keyword>
<dbReference type="Pfam" id="PF00005">
    <property type="entry name" value="ABC_tran"/>
    <property type="match status" value="1"/>
</dbReference>
<evidence type="ECO:0000256" key="9">
    <source>
        <dbReference type="SAM" id="Phobius"/>
    </source>
</evidence>
<dbReference type="GO" id="GO:0005524">
    <property type="term" value="F:ATP binding"/>
    <property type="evidence" value="ECO:0007669"/>
    <property type="project" value="UniProtKB-KW"/>
</dbReference>
<evidence type="ECO:0000313" key="13">
    <source>
        <dbReference type="Proteomes" id="UP001142372"/>
    </source>
</evidence>
<dbReference type="FunFam" id="3.40.50.300:FF:000854">
    <property type="entry name" value="Multidrug ABC transporter ATP-binding protein"/>
    <property type="match status" value="1"/>
</dbReference>
<keyword evidence="6 12" id="KW-0067">ATP-binding</keyword>
<keyword evidence="8 9" id="KW-0472">Membrane</keyword>
<proteinExistence type="predicted"/>
<evidence type="ECO:0000256" key="7">
    <source>
        <dbReference type="ARBA" id="ARBA00022989"/>
    </source>
</evidence>
<evidence type="ECO:0000256" key="6">
    <source>
        <dbReference type="ARBA" id="ARBA00022840"/>
    </source>
</evidence>
<dbReference type="Gene3D" id="3.40.50.300">
    <property type="entry name" value="P-loop containing nucleotide triphosphate hydrolases"/>
    <property type="match status" value="1"/>
</dbReference>
<feature type="transmembrane region" description="Helical" evidence="9">
    <location>
        <begin position="55"/>
        <end position="79"/>
    </location>
</feature>
<dbReference type="GO" id="GO:0015421">
    <property type="term" value="F:ABC-type oligopeptide transporter activity"/>
    <property type="evidence" value="ECO:0007669"/>
    <property type="project" value="TreeGrafter"/>
</dbReference>
<dbReference type="PROSITE" id="PS50893">
    <property type="entry name" value="ABC_TRANSPORTER_2"/>
    <property type="match status" value="1"/>
</dbReference>
<keyword evidence="4 9" id="KW-0812">Transmembrane</keyword>
<dbReference type="InterPro" id="IPR017871">
    <property type="entry name" value="ABC_transporter-like_CS"/>
</dbReference>
<keyword evidence="2" id="KW-0813">Transport</keyword>
<evidence type="ECO:0000256" key="2">
    <source>
        <dbReference type="ARBA" id="ARBA00022448"/>
    </source>
</evidence>
<feature type="domain" description="ABC transporter" evidence="10">
    <location>
        <begin position="334"/>
        <end position="569"/>
    </location>
</feature>
<feature type="transmembrane region" description="Helical" evidence="9">
    <location>
        <begin position="128"/>
        <end position="154"/>
    </location>
</feature>
<evidence type="ECO:0000256" key="8">
    <source>
        <dbReference type="ARBA" id="ARBA00023136"/>
    </source>
</evidence>
<evidence type="ECO:0000259" key="10">
    <source>
        <dbReference type="PROSITE" id="PS50893"/>
    </source>
</evidence>
<sequence>MTLLRMTAHYARPYWRSVVAVVILQLIATLAALYLPTLNKDIIDKGISLGDTDYIWSTGGMMLMVCFVQVIAAITATYFGARASMSVGRDIRRSFYRKVDELPSLDLARWGMPTLITRNSNDVQQVQMLVLLTLNFMVSTPIMCIAGIILAVQVDAALSWLIWVSVAVLFVVVGVMVWRLLPLFREMQDRIDGVNGVIREQIVGIRVIRAFVRERFESERYDDANLALTRVSVRVGNIFVLMFPVIMLILNVATVAVLWFGGHSVNSGEIQIGALTAFLQYLLQILTAVMMGVFMAMMIPRAMVCAERIDEVLSATPSQQGAAVSGAEPADGTVQIDGVTFGYPGAEKPVLSDVTFTAEPGKITAIVGSTGAGKTTLVSVIANLFTPQSGHVRIGGVAVDSLTRRQLSGVLGLVPQRPYLFSGTIASNLRFGNPDATDDELWEALRIAQAEPFVRAKEHGLEERIAQGGTNVSGGQRQRLCIARALVARPKVFLFDDSFSALDVATDARLREALARSTGDATVIVVAQRVSTIREADAIIVLDDGRVVAYGTHDELLETSETYREIVESQLSLEVA</sequence>
<protein>
    <submittedName>
        <fullName evidence="12">Multidrug ABC transporter ATP-binding protein</fullName>
    </submittedName>
</protein>
<dbReference type="EMBL" id="BSEN01000006">
    <property type="protein sequence ID" value="GLJ76224.1"/>
    <property type="molecule type" value="Genomic_DNA"/>
</dbReference>
<dbReference type="Pfam" id="PF00664">
    <property type="entry name" value="ABC_membrane"/>
    <property type="match status" value="1"/>
</dbReference>
<dbReference type="Proteomes" id="UP001142372">
    <property type="component" value="Unassembled WGS sequence"/>
</dbReference>
<dbReference type="InterPro" id="IPR011527">
    <property type="entry name" value="ABC1_TM_dom"/>
</dbReference>
<dbReference type="CDD" id="cd18548">
    <property type="entry name" value="ABC_6TM_Tm287_like"/>
    <property type="match status" value="1"/>
</dbReference>
<dbReference type="AlphaFoldDB" id="A0A9W6HA29"/>
<feature type="transmembrane region" description="Helical" evidence="9">
    <location>
        <begin position="281"/>
        <end position="299"/>
    </location>
</feature>
<comment type="caution">
    <text evidence="12">The sequence shown here is derived from an EMBL/GenBank/DDBJ whole genome shotgun (WGS) entry which is preliminary data.</text>
</comment>
<gene>
    <name evidence="12" type="ORF">GCM10017584_17980</name>
</gene>
<accession>A0A9W6HA29</accession>
<dbReference type="InterPro" id="IPR003593">
    <property type="entry name" value="AAA+_ATPase"/>
</dbReference>
<evidence type="ECO:0000256" key="3">
    <source>
        <dbReference type="ARBA" id="ARBA00022475"/>
    </source>
</evidence>
<dbReference type="PANTHER" id="PTHR43394">
    <property type="entry name" value="ATP-DEPENDENT PERMEASE MDL1, MITOCHONDRIAL"/>
    <property type="match status" value="1"/>
</dbReference>
<feature type="transmembrane region" description="Helical" evidence="9">
    <location>
        <begin position="160"/>
        <end position="181"/>
    </location>
</feature>
<name>A0A9W6HA29_9MICO</name>
<feature type="transmembrane region" description="Helical" evidence="9">
    <location>
        <begin position="14"/>
        <end position="35"/>
    </location>
</feature>
<dbReference type="InterPro" id="IPR036640">
    <property type="entry name" value="ABC1_TM_sf"/>
</dbReference>
<dbReference type="PROSITE" id="PS50929">
    <property type="entry name" value="ABC_TM1F"/>
    <property type="match status" value="1"/>
</dbReference>
<dbReference type="InterPro" id="IPR003439">
    <property type="entry name" value="ABC_transporter-like_ATP-bd"/>
</dbReference>
<comment type="subcellular location">
    <subcellularLocation>
        <location evidence="1">Cell membrane</location>
        <topology evidence="1">Multi-pass membrane protein</topology>
    </subcellularLocation>
</comment>
<dbReference type="SUPFAM" id="SSF52540">
    <property type="entry name" value="P-loop containing nucleoside triphosphate hydrolases"/>
    <property type="match status" value="1"/>
</dbReference>
<keyword evidence="3" id="KW-1003">Cell membrane</keyword>
<evidence type="ECO:0000256" key="4">
    <source>
        <dbReference type="ARBA" id="ARBA00022692"/>
    </source>
</evidence>
<dbReference type="InterPro" id="IPR027417">
    <property type="entry name" value="P-loop_NTPase"/>
</dbReference>
<evidence type="ECO:0000313" key="12">
    <source>
        <dbReference type="EMBL" id="GLJ76224.1"/>
    </source>
</evidence>
<keyword evidence="7 9" id="KW-1133">Transmembrane helix</keyword>
<reference evidence="12" key="1">
    <citation type="journal article" date="2014" name="Int. J. Syst. Evol. Microbiol.">
        <title>Complete genome sequence of Corynebacterium casei LMG S-19264T (=DSM 44701T), isolated from a smear-ripened cheese.</title>
        <authorList>
            <consortium name="US DOE Joint Genome Institute (JGI-PGF)"/>
            <person name="Walter F."/>
            <person name="Albersmeier A."/>
            <person name="Kalinowski J."/>
            <person name="Ruckert C."/>
        </authorList>
    </citation>
    <scope>NUCLEOTIDE SEQUENCE</scope>
    <source>
        <strain evidence="12">VKM Ac-1401</strain>
    </source>
</reference>
<dbReference type="SUPFAM" id="SSF90123">
    <property type="entry name" value="ABC transporter transmembrane region"/>
    <property type="match status" value="1"/>
</dbReference>
<reference evidence="12" key="2">
    <citation type="submission" date="2023-01" db="EMBL/GenBank/DDBJ databases">
        <authorList>
            <person name="Sun Q."/>
            <person name="Evtushenko L."/>
        </authorList>
    </citation>
    <scope>NUCLEOTIDE SEQUENCE</scope>
    <source>
        <strain evidence="12">VKM Ac-1401</strain>
    </source>
</reference>
<dbReference type="GO" id="GO:0016887">
    <property type="term" value="F:ATP hydrolysis activity"/>
    <property type="evidence" value="ECO:0007669"/>
    <property type="project" value="InterPro"/>
</dbReference>
<dbReference type="SMART" id="SM00382">
    <property type="entry name" value="AAA"/>
    <property type="match status" value="1"/>
</dbReference>